<reference evidence="2 3" key="1">
    <citation type="submission" date="2019-02" db="EMBL/GenBank/DDBJ databases">
        <title>First genome of the species Streptococcus parasuis.</title>
        <authorList>
            <person name="Stevens M.J.A."/>
            <person name="Stephan R."/>
        </authorList>
    </citation>
    <scope>NUCLEOTIDE SEQUENCE [LARGE SCALE GENOMIC DNA]</scope>
    <source>
        <strain evidence="2 3">4253</strain>
    </source>
</reference>
<feature type="domain" description="N-acetyltransferase" evidence="1">
    <location>
        <begin position="33"/>
        <end position="190"/>
    </location>
</feature>
<comment type="caution">
    <text evidence="2">The sequence shown here is derived from an EMBL/GenBank/DDBJ whole genome shotgun (WGS) entry which is preliminary data.</text>
</comment>
<dbReference type="SUPFAM" id="SSF55729">
    <property type="entry name" value="Acyl-CoA N-acyltransferases (Nat)"/>
    <property type="match status" value="1"/>
</dbReference>
<dbReference type="Pfam" id="PF13302">
    <property type="entry name" value="Acetyltransf_3"/>
    <property type="match status" value="1"/>
</dbReference>
<accession>A0A4V2HC88</accession>
<protein>
    <submittedName>
        <fullName evidence="2">N-acetyltransferase</fullName>
    </submittedName>
</protein>
<evidence type="ECO:0000259" key="1">
    <source>
        <dbReference type="PROSITE" id="PS51186"/>
    </source>
</evidence>
<dbReference type="PANTHER" id="PTHR43441:SF2">
    <property type="entry name" value="FAMILY ACETYLTRANSFERASE, PUTATIVE (AFU_ORTHOLOGUE AFUA_7G00850)-RELATED"/>
    <property type="match status" value="1"/>
</dbReference>
<dbReference type="FunFam" id="3.40.630.30:FF:000047">
    <property type="entry name" value="Acetyltransferase, GNAT family"/>
    <property type="match status" value="1"/>
</dbReference>
<keyword evidence="2" id="KW-0808">Transferase</keyword>
<dbReference type="PROSITE" id="PS51186">
    <property type="entry name" value="GNAT"/>
    <property type="match status" value="1"/>
</dbReference>
<evidence type="ECO:0000313" key="2">
    <source>
        <dbReference type="EMBL" id="TAA13341.1"/>
    </source>
</evidence>
<dbReference type="GO" id="GO:0008999">
    <property type="term" value="F:protein-N-terminal-alanine acetyltransferase activity"/>
    <property type="evidence" value="ECO:0007669"/>
    <property type="project" value="TreeGrafter"/>
</dbReference>
<proteinExistence type="predicted"/>
<dbReference type="Gene3D" id="3.40.630.30">
    <property type="match status" value="1"/>
</dbReference>
<dbReference type="InterPro" id="IPR051908">
    <property type="entry name" value="Ribosomal_N-acetyltransferase"/>
</dbReference>
<gene>
    <name evidence="2" type="ORF">EXW74_05110</name>
</gene>
<dbReference type="InterPro" id="IPR016181">
    <property type="entry name" value="Acyl_CoA_acyltransferase"/>
</dbReference>
<dbReference type="AlphaFoldDB" id="A0A4V2HC88"/>
<dbReference type="GO" id="GO:1990189">
    <property type="term" value="F:protein N-terminal-serine acetyltransferase activity"/>
    <property type="evidence" value="ECO:0007669"/>
    <property type="project" value="TreeGrafter"/>
</dbReference>
<dbReference type="OrthoDB" id="9795199at2"/>
<organism evidence="2 3">
    <name type="scientific">Streptococcus parasuis</name>
    <dbReference type="NCBI Taxonomy" id="1501662"/>
    <lineage>
        <taxon>Bacteria</taxon>
        <taxon>Bacillati</taxon>
        <taxon>Bacillota</taxon>
        <taxon>Bacilli</taxon>
        <taxon>Lactobacillales</taxon>
        <taxon>Streptococcaceae</taxon>
        <taxon>Streptococcus</taxon>
    </lineage>
</organism>
<name>A0A4V2HC88_9STRE</name>
<dbReference type="RefSeq" id="WP_130554975.1">
    <property type="nucleotide sequence ID" value="NZ_SHGT01000023.1"/>
</dbReference>
<dbReference type="EMBL" id="SHGT01000023">
    <property type="protein sequence ID" value="TAA13341.1"/>
    <property type="molecule type" value="Genomic_DNA"/>
</dbReference>
<dbReference type="Proteomes" id="UP000291525">
    <property type="component" value="Unassembled WGS sequence"/>
</dbReference>
<dbReference type="PANTHER" id="PTHR43441">
    <property type="entry name" value="RIBOSOMAL-PROTEIN-SERINE ACETYLTRANSFERASE"/>
    <property type="match status" value="1"/>
</dbReference>
<sequence>MPINSFNQEIGAPLPHHQAGSLPTIGVLQGKTVRLEKLRPDHADAIYQFYGPTAKQADWTYLSIDSFKDYTSFQTYFQHMLDSVDPYYLAIIDQSTNQAIGTFALMRIDSKNRVIEVGWLLFSPKLQKTRQATEAHYLLMSYIFENLGYRRYEWKCDHLNGPSRRAALRLGFTYEGTFRQASVYKERNRDTDWFSILDKEWDSRKQRLESWLEDANFDKNGQQKQSLSTF</sequence>
<evidence type="ECO:0000313" key="3">
    <source>
        <dbReference type="Proteomes" id="UP000291525"/>
    </source>
</evidence>
<dbReference type="InterPro" id="IPR000182">
    <property type="entry name" value="GNAT_dom"/>
</dbReference>